<proteinExistence type="predicted"/>
<protein>
    <submittedName>
        <fullName evidence="4">His-Xaa-Ser repeat protein HxsA</fullName>
    </submittedName>
</protein>
<gene>
    <name evidence="3" type="ORF">TL5118_02563</name>
    <name evidence="4" type="ORF">TL5120_03242</name>
</gene>
<evidence type="ECO:0000256" key="1">
    <source>
        <dbReference type="SAM" id="SignalP"/>
    </source>
</evidence>
<feature type="domain" description="Peptidoglycan binding-like" evidence="2">
    <location>
        <begin position="116"/>
        <end position="159"/>
    </location>
</feature>
<dbReference type="RefSeq" id="WP_058244578.1">
    <property type="nucleotide sequence ID" value="NZ_CYSB01000030.1"/>
</dbReference>
<feature type="chain" id="PRO_5009792559" evidence="1">
    <location>
        <begin position="18"/>
        <end position="177"/>
    </location>
</feature>
<dbReference type="Proteomes" id="UP000051887">
    <property type="component" value="Unassembled WGS sequence"/>
</dbReference>
<dbReference type="SUPFAM" id="SSF47090">
    <property type="entry name" value="PGBD-like"/>
    <property type="match status" value="1"/>
</dbReference>
<evidence type="ECO:0000259" key="2">
    <source>
        <dbReference type="Pfam" id="PF01471"/>
    </source>
</evidence>
<dbReference type="InterPro" id="IPR036366">
    <property type="entry name" value="PGBDSf"/>
</dbReference>
<dbReference type="EMBL" id="CYSB01000030">
    <property type="protein sequence ID" value="CUH68297.1"/>
    <property type="molecule type" value="Genomic_DNA"/>
</dbReference>
<dbReference type="Pfam" id="PF01471">
    <property type="entry name" value="PG_binding_1"/>
    <property type="match status" value="1"/>
</dbReference>
<dbReference type="EMBL" id="CYSC01000040">
    <property type="protein sequence ID" value="CUH73433.1"/>
    <property type="molecule type" value="Genomic_DNA"/>
</dbReference>
<feature type="signal peptide" evidence="1">
    <location>
        <begin position="1"/>
        <end position="17"/>
    </location>
</feature>
<organism evidence="4 6">
    <name type="scientific">Thalassovita autumnalis</name>
    <dbReference type="NCBI Taxonomy" id="2072972"/>
    <lineage>
        <taxon>Bacteria</taxon>
        <taxon>Pseudomonadati</taxon>
        <taxon>Pseudomonadota</taxon>
        <taxon>Alphaproteobacteria</taxon>
        <taxon>Rhodobacterales</taxon>
        <taxon>Roseobacteraceae</taxon>
        <taxon>Thalassovita</taxon>
    </lineage>
</organism>
<keyword evidence="5" id="KW-1185">Reference proteome</keyword>
<evidence type="ECO:0000313" key="5">
    <source>
        <dbReference type="Proteomes" id="UP000051086"/>
    </source>
</evidence>
<dbReference type="InterPro" id="IPR036365">
    <property type="entry name" value="PGBD-like_sf"/>
</dbReference>
<name>A0A0P1FWS8_9RHOB</name>
<keyword evidence="1" id="KW-0732">Signal</keyword>
<dbReference type="Proteomes" id="UP000051086">
    <property type="component" value="Unassembled WGS sequence"/>
</dbReference>
<evidence type="ECO:0000313" key="3">
    <source>
        <dbReference type="EMBL" id="CUH68297.1"/>
    </source>
</evidence>
<sequence>MRRWIITALVGSGFGLAGCMSTLPVPHLGTEPEVTRLVSGTPPGAPAGSCWGKRIQPGVYETVTEQIMLQPAEVLADGTVLSPAIYKTETRQAVVKERREIWFETPCAAQMTPDFIATLQRALQVRSLYRGPITGEMDKRTRAAVRKYQQPEGLDSGILSLASARRLGLIAVSRDGI</sequence>
<evidence type="ECO:0000313" key="4">
    <source>
        <dbReference type="EMBL" id="CUH73433.1"/>
    </source>
</evidence>
<dbReference type="PROSITE" id="PS51257">
    <property type="entry name" value="PROKAR_LIPOPROTEIN"/>
    <property type="match status" value="1"/>
</dbReference>
<reference evidence="4 6" key="1">
    <citation type="submission" date="2015-09" db="EMBL/GenBank/DDBJ databases">
        <authorList>
            <consortium name="Swine Surveillance"/>
        </authorList>
    </citation>
    <scope>NUCLEOTIDE SEQUENCE [LARGE SCALE GENOMIC DNA]</scope>
    <source>
        <strain evidence="4 6">5120</strain>
    </source>
</reference>
<reference evidence="3 5" key="2">
    <citation type="submission" date="2015-09" db="EMBL/GenBank/DDBJ databases">
        <authorList>
            <person name="Rodrigo-Torres L."/>
            <person name="Arahal D.R."/>
        </authorList>
    </citation>
    <scope>NUCLEOTIDE SEQUENCE [LARGE SCALE GENOMIC DNA]</scope>
    <source>
        <strain evidence="3 5">CECT 5118</strain>
    </source>
</reference>
<dbReference type="AlphaFoldDB" id="A0A0P1FWS8"/>
<dbReference type="Gene3D" id="1.10.101.10">
    <property type="entry name" value="PGBD-like superfamily/PGBD"/>
    <property type="match status" value="1"/>
</dbReference>
<dbReference type="InterPro" id="IPR002477">
    <property type="entry name" value="Peptidoglycan-bd-like"/>
</dbReference>
<evidence type="ECO:0000313" key="6">
    <source>
        <dbReference type="Proteomes" id="UP000051887"/>
    </source>
</evidence>
<dbReference type="OrthoDB" id="7861420at2"/>
<accession>A0A0P1FWS8</accession>